<dbReference type="HOGENOM" id="CLU_1290536_0_0_1"/>
<accession>D7L895</accession>
<dbReference type="EMBL" id="GL348715">
    <property type="protein sequence ID" value="EFH60287.1"/>
    <property type="molecule type" value="Genomic_DNA"/>
</dbReference>
<protein>
    <submittedName>
        <fullName evidence="1">Uncharacterized protein</fullName>
    </submittedName>
</protein>
<reference evidence="2" key="1">
    <citation type="journal article" date="2011" name="Nat. Genet.">
        <title>The Arabidopsis lyrata genome sequence and the basis of rapid genome size change.</title>
        <authorList>
            <person name="Hu T.T."/>
            <person name="Pattyn P."/>
            <person name="Bakker E.G."/>
            <person name="Cao J."/>
            <person name="Cheng J.-F."/>
            <person name="Clark R.M."/>
            <person name="Fahlgren N."/>
            <person name="Fawcett J.A."/>
            <person name="Grimwood J."/>
            <person name="Gundlach H."/>
            <person name="Haberer G."/>
            <person name="Hollister J.D."/>
            <person name="Ossowski S."/>
            <person name="Ottilar R.P."/>
            <person name="Salamov A.A."/>
            <person name="Schneeberger K."/>
            <person name="Spannagl M."/>
            <person name="Wang X."/>
            <person name="Yang L."/>
            <person name="Nasrallah M.E."/>
            <person name="Bergelson J."/>
            <person name="Carrington J.C."/>
            <person name="Gaut B.S."/>
            <person name="Schmutz J."/>
            <person name="Mayer K.F.X."/>
            <person name="Van de Peer Y."/>
            <person name="Grigoriev I.V."/>
            <person name="Nordborg M."/>
            <person name="Weigel D."/>
            <person name="Guo Y.-L."/>
        </authorList>
    </citation>
    <scope>NUCLEOTIDE SEQUENCE [LARGE SCALE GENOMIC DNA]</scope>
    <source>
        <strain evidence="2">cv. MN47</strain>
    </source>
</reference>
<proteinExistence type="predicted"/>
<dbReference type="AlphaFoldDB" id="D7L895"/>
<evidence type="ECO:0000313" key="2">
    <source>
        <dbReference type="Proteomes" id="UP000008694"/>
    </source>
</evidence>
<name>D7L895_ARALL</name>
<dbReference type="Proteomes" id="UP000008694">
    <property type="component" value="Unassembled WGS sequence"/>
</dbReference>
<keyword evidence="2" id="KW-1185">Reference proteome</keyword>
<sequence>MADLELFSRLFANREEPAGDRVNMCFKLNTIKVVLKALTPEEIETIRPCFGKLLDVYSKHVFSGKLAHFLLTRQLNVRNESRFRETSIGNIGDSGDVYDAGCPRRRGEALIGEFGKSKSKRLFTRSPIFLTNRSYSFTNRFEKKKSASLTSYGVQMRHEKWMFPSRKFLLSFLNQLYRIHGCFPLHFTLVYVLGLVKNESQGSKSVKLHLKCPS</sequence>
<dbReference type="Gramene" id="fgenesh1_pg.C_scaffold_3003077">
    <property type="protein sequence ID" value="fgenesh1_pg.C_scaffold_3003077"/>
    <property type="gene ID" value="fgenesh1_pg.C_scaffold_3003077"/>
</dbReference>
<gene>
    <name evidence="1" type="ORF">ARALYDRAFT_343314</name>
</gene>
<evidence type="ECO:0000313" key="1">
    <source>
        <dbReference type="EMBL" id="EFH60287.1"/>
    </source>
</evidence>
<organism evidence="2">
    <name type="scientific">Arabidopsis lyrata subsp. lyrata</name>
    <name type="common">Lyre-leaved rock-cress</name>
    <dbReference type="NCBI Taxonomy" id="81972"/>
    <lineage>
        <taxon>Eukaryota</taxon>
        <taxon>Viridiplantae</taxon>
        <taxon>Streptophyta</taxon>
        <taxon>Embryophyta</taxon>
        <taxon>Tracheophyta</taxon>
        <taxon>Spermatophyta</taxon>
        <taxon>Magnoliopsida</taxon>
        <taxon>eudicotyledons</taxon>
        <taxon>Gunneridae</taxon>
        <taxon>Pentapetalae</taxon>
        <taxon>rosids</taxon>
        <taxon>malvids</taxon>
        <taxon>Brassicales</taxon>
        <taxon>Brassicaceae</taxon>
        <taxon>Camelineae</taxon>
        <taxon>Arabidopsis</taxon>
    </lineage>
</organism>